<organism evidence="1 2">
    <name type="scientific">Litomosoides sigmodontis</name>
    <name type="common">Filarial nematode worm</name>
    <dbReference type="NCBI Taxonomy" id="42156"/>
    <lineage>
        <taxon>Eukaryota</taxon>
        <taxon>Metazoa</taxon>
        <taxon>Ecdysozoa</taxon>
        <taxon>Nematoda</taxon>
        <taxon>Chromadorea</taxon>
        <taxon>Rhabditida</taxon>
        <taxon>Spirurina</taxon>
        <taxon>Spiruromorpha</taxon>
        <taxon>Filarioidea</taxon>
        <taxon>Onchocercidae</taxon>
        <taxon>Litomosoides</taxon>
    </lineage>
</organism>
<accession>A0A3P6TGG1</accession>
<keyword evidence="2" id="KW-1185">Reference proteome</keyword>
<reference evidence="1 2" key="1">
    <citation type="submission" date="2018-08" db="EMBL/GenBank/DDBJ databases">
        <authorList>
            <person name="Laetsch R D."/>
            <person name="Stevens L."/>
            <person name="Kumar S."/>
            <person name="Blaxter L. M."/>
        </authorList>
    </citation>
    <scope>NUCLEOTIDE SEQUENCE [LARGE SCALE GENOMIC DNA]</scope>
</reference>
<dbReference type="Proteomes" id="UP000277928">
    <property type="component" value="Unassembled WGS sequence"/>
</dbReference>
<protein>
    <submittedName>
        <fullName evidence="1">Uncharacterized protein</fullName>
    </submittedName>
</protein>
<proteinExistence type="predicted"/>
<name>A0A3P6TGG1_LITSI</name>
<dbReference type="AlphaFoldDB" id="A0A3P6TGG1"/>
<sequence>MNDGWDIYGFFVQSLKFGLRRHKKELVNLPNDLFLHKFGIVMEEKLHFGKRDESVLRREARKVVLITSTERRFQRFEVSSEMVIDHQQHKSVNRSREEAF</sequence>
<evidence type="ECO:0000313" key="1">
    <source>
        <dbReference type="EMBL" id="VDK87222.1"/>
    </source>
</evidence>
<gene>
    <name evidence="1" type="ORF">NLS_LOCUS8041</name>
</gene>
<dbReference type="EMBL" id="UYRX01000932">
    <property type="protein sequence ID" value="VDK87222.1"/>
    <property type="molecule type" value="Genomic_DNA"/>
</dbReference>
<evidence type="ECO:0000313" key="2">
    <source>
        <dbReference type="Proteomes" id="UP000277928"/>
    </source>
</evidence>